<comment type="caution">
    <text evidence="2">The sequence shown here is derived from an EMBL/GenBank/DDBJ whole genome shotgun (WGS) entry which is preliminary data.</text>
</comment>
<protein>
    <recommendedName>
        <fullName evidence="4">Spore coat protein U domain-containing protein</fullName>
    </recommendedName>
</protein>
<organism evidence="2 3">
    <name type="scientific">Microbulbifer harenosus</name>
    <dbReference type="NCBI Taxonomy" id="2576840"/>
    <lineage>
        <taxon>Bacteria</taxon>
        <taxon>Pseudomonadati</taxon>
        <taxon>Pseudomonadota</taxon>
        <taxon>Gammaproteobacteria</taxon>
        <taxon>Cellvibrionales</taxon>
        <taxon>Microbulbiferaceae</taxon>
        <taxon>Microbulbifer</taxon>
    </lineage>
</organism>
<feature type="chain" id="PRO_5045503349" description="Spore coat protein U domain-containing protein" evidence="1">
    <location>
        <begin position="35"/>
        <end position="367"/>
    </location>
</feature>
<proteinExistence type="predicted"/>
<gene>
    <name evidence="2" type="ORF">FDY93_01040</name>
</gene>
<dbReference type="EMBL" id="VANI01000001">
    <property type="protein sequence ID" value="TLM79992.1"/>
    <property type="molecule type" value="Genomic_DNA"/>
</dbReference>
<feature type="signal peptide" evidence="1">
    <location>
        <begin position="1"/>
        <end position="34"/>
    </location>
</feature>
<keyword evidence="1" id="KW-0732">Signal</keyword>
<dbReference type="Proteomes" id="UP000306791">
    <property type="component" value="Unassembled WGS sequence"/>
</dbReference>
<accession>A0ABY2UN06</accession>
<evidence type="ECO:0000313" key="3">
    <source>
        <dbReference type="Proteomes" id="UP000306791"/>
    </source>
</evidence>
<reference evidence="2 3" key="1">
    <citation type="submission" date="2019-05" db="EMBL/GenBank/DDBJ databases">
        <title>Microbulbifer harenosus sp. nov., an alginate-degrading bacterium isolated from coastal sand.</title>
        <authorList>
            <person name="Huang H."/>
            <person name="Mo K."/>
            <person name="Bao S."/>
        </authorList>
    </citation>
    <scope>NUCLEOTIDE SEQUENCE [LARGE SCALE GENOMIC DNA]</scope>
    <source>
        <strain evidence="2 3">HB161719</strain>
    </source>
</reference>
<evidence type="ECO:0008006" key="4">
    <source>
        <dbReference type="Google" id="ProtNLM"/>
    </source>
</evidence>
<name>A0ABY2UN06_9GAMM</name>
<sequence length="367" mass="39807">MLRTDHHYAGGKNHSLVLIALLLLLSLCTDQTHAQQAYSSTNRFPCTDGAEVTTPSDEPSGDKAIGVCGLDQFIEPADGASEIVEDFSIRSCWAWWGGNQWTAAPCADARSFTVALAGDTDPSGKNFVITGPSGPVPVDIWFRYKPSGAEFQFLPNAQSQAFPGAANGQQIPVEIRITPQSGQFAAGEYSGNFYFSLYQCEGNWQEPDCHSADSGGKANLEPALPFGVTVSQPAQIRISGLEDMHLLSVGEDIQASQTFCVFTTDAADFRLKADSLHGNASFQLKGISGDQTVEYDLRAWALIGPRRRTNLEEGSFTTTTWRGHAQQECNSGSEENMLLELTIPASRLQNLQAHSYQDTLTLTVEAE</sequence>
<keyword evidence="3" id="KW-1185">Reference proteome</keyword>
<evidence type="ECO:0000313" key="2">
    <source>
        <dbReference type="EMBL" id="TLM79992.1"/>
    </source>
</evidence>
<evidence type="ECO:0000256" key="1">
    <source>
        <dbReference type="SAM" id="SignalP"/>
    </source>
</evidence>